<comment type="caution">
    <text evidence="1">The sequence shown here is derived from an EMBL/GenBank/DDBJ whole genome shotgun (WGS) entry which is preliminary data.</text>
</comment>
<gene>
    <name evidence="1" type="ORF">HMPREF9123_2943</name>
</gene>
<evidence type="ECO:0000313" key="2">
    <source>
        <dbReference type="Proteomes" id="UP000004105"/>
    </source>
</evidence>
<dbReference type="EMBL" id="AFAY01000057">
    <property type="protein sequence ID" value="EGF06005.1"/>
    <property type="molecule type" value="Genomic_DNA"/>
</dbReference>
<dbReference type="InterPro" id="IPR029069">
    <property type="entry name" value="HotDog_dom_sf"/>
</dbReference>
<dbReference type="Proteomes" id="UP000004105">
    <property type="component" value="Unassembled WGS sequence"/>
</dbReference>
<name>F2BGT6_9NEIS</name>
<dbReference type="InterPro" id="IPR050563">
    <property type="entry name" value="4-hydroxybenzoyl-CoA_TE"/>
</dbReference>
<dbReference type="SUPFAM" id="SSF54637">
    <property type="entry name" value="Thioesterase/thiol ester dehydrase-isomerase"/>
    <property type="match status" value="1"/>
</dbReference>
<protein>
    <submittedName>
        <fullName evidence="1">Thioesterase</fullName>
    </submittedName>
</protein>
<evidence type="ECO:0000313" key="1">
    <source>
        <dbReference type="EMBL" id="EGF06005.1"/>
    </source>
</evidence>
<sequence length="131" mass="14545">MMTDCTVRIRNYHLDGYGHVNNARYLEFLEEARWHFFEQHGLLETLGGVQIVVARIDIRYRRSAVAGDVLVIRNRVKTAETHLAVIRQIIAFVGSGKTAAQADITLVPLTGGRSAGFPPPVLHTLQQLAAP</sequence>
<proteinExistence type="predicted"/>
<dbReference type="PANTHER" id="PTHR31793:SF24">
    <property type="entry name" value="LONG-CHAIN ACYL-COA THIOESTERASE FADM"/>
    <property type="match status" value="1"/>
</dbReference>
<keyword evidence="2" id="KW-1185">Reference proteome</keyword>
<dbReference type="RefSeq" id="WP_007343947.1">
    <property type="nucleotide sequence ID" value="NZ_GL878494.1"/>
</dbReference>
<dbReference type="Pfam" id="PF13279">
    <property type="entry name" value="4HBT_2"/>
    <property type="match status" value="1"/>
</dbReference>
<dbReference type="GO" id="GO:0047617">
    <property type="term" value="F:fatty acyl-CoA hydrolase activity"/>
    <property type="evidence" value="ECO:0007669"/>
    <property type="project" value="TreeGrafter"/>
</dbReference>
<reference evidence="1 2" key="1">
    <citation type="submission" date="2011-02" db="EMBL/GenBank/DDBJ databases">
        <authorList>
            <person name="Muzny D."/>
            <person name="Qin X."/>
            <person name="Deng J."/>
            <person name="Jiang H."/>
            <person name="Liu Y."/>
            <person name="Qu J."/>
            <person name="Song X.-Z."/>
            <person name="Zhang L."/>
            <person name="Thornton R."/>
            <person name="Coyle M."/>
            <person name="Francisco L."/>
            <person name="Jackson L."/>
            <person name="Javaid M."/>
            <person name="Korchina V."/>
            <person name="Kovar C."/>
            <person name="Mata R."/>
            <person name="Mathew T."/>
            <person name="Ngo R."/>
            <person name="Nguyen L."/>
            <person name="Nguyen N."/>
            <person name="Okwuonu G."/>
            <person name="Ongeri F."/>
            <person name="Pham C."/>
            <person name="Simmons D."/>
            <person name="Wilczek-Boney K."/>
            <person name="Hale W."/>
            <person name="Jakkamsetti A."/>
            <person name="Pham P."/>
            <person name="Ruth R."/>
            <person name="San Lucas F."/>
            <person name="Warren J."/>
            <person name="Zhang J."/>
            <person name="Zhao Z."/>
            <person name="Zhou C."/>
            <person name="Zhu D."/>
            <person name="Lee S."/>
            <person name="Bess C."/>
            <person name="Blankenburg K."/>
            <person name="Forbes L."/>
            <person name="Fu Q."/>
            <person name="Gubbala S."/>
            <person name="Hirani K."/>
            <person name="Jayaseelan J.C."/>
            <person name="Lara F."/>
            <person name="Munidasa M."/>
            <person name="Palculict T."/>
            <person name="Patil S."/>
            <person name="Pu L.-L."/>
            <person name="Saada N."/>
            <person name="Tang L."/>
            <person name="Weissenberger G."/>
            <person name="Zhu Y."/>
            <person name="Hemphill L."/>
            <person name="Shang Y."/>
            <person name="Youmans B."/>
            <person name="Ayvaz T."/>
            <person name="Ross M."/>
            <person name="Santibanez J."/>
            <person name="Aqrawi P."/>
            <person name="Gross S."/>
            <person name="Joshi V."/>
            <person name="Fowler G."/>
            <person name="Nazareth L."/>
            <person name="Reid J."/>
            <person name="Worley K."/>
            <person name="Petrosino J."/>
            <person name="Highlander S."/>
            <person name="Gibbs R."/>
        </authorList>
    </citation>
    <scope>NUCLEOTIDE SEQUENCE [LARGE SCALE GENOMIC DNA]</scope>
    <source>
        <strain evidence="1 2">ATCC BAA-1200</strain>
    </source>
</reference>
<dbReference type="AlphaFoldDB" id="F2BGT6"/>
<organism evidence="1 2">
    <name type="scientific">Neisseria bacilliformis ATCC BAA-1200</name>
    <dbReference type="NCBI Taxonomy" id="888742"/>
    <lineage>
        <taxon>Bacteria</taxon>
        <taxon>Pseudomonadati</taxon>
        <taxon>Pseudomonadota</taxon>
        <taxon>Betaproteobacteria</taxon>
        <taxon>Neisseriales</taxon>
        <taxon>Neisseriaceae</taxon>
        <taxon>Neisseria</taxon>
    </lineage>
</organism>
<dbReference type="STRING" id="267212.GCA_001063965_01753"/>
<dbReference type="PANTHER" id="PTHR31793">
    <property type="entry name" value="4-HYDROXYBENZOYL-COA THIOESTERASE FAMILY MEMBER"/>
    <property type="match status" value="1"/>
</dbReference>
<dbReference type="HOGENOM" id="CLU_101141_4_2_4"/>
<dbReference type="CDD" id="cd00586">
    <property type="entry name" value="4HBT"/>
    <property type="match status" value="1"/>
</dbReference>
<dbReference type="Gene3D" id="3.10.129.10">
    <property type="entry name" value="Hotdog Thioesterase"/>
    <property type="match status" value="1"/>
</dbReference>
<accession>F2BGT6</accession>